<feature type="region of interest" description="Disordered" evidence="1">
    <location>
        <begin position="88"/>
        <end position="126"/>
    </location>
</feature>
<gene>
    <name evidence="3" type="ORF">CGZ93_14200</name>
</gene>
<dbReference type="OrthoDB" id="10019836at2"/>
<reference evidence="3 4" key="1">
    <citation type="submission" date="2017-07" db="EMBL/GenBank/DDBJ databases">
        <title>Draft whole genome sequences of clinical Proprionibacteriaceae strains.</title>
        <authorList>
            <person name="Bernier A.-M."/>
            <person name="Bernard K."/>
            <person name="Domingo M.-C."/>
        </authorList>
    </citation>
    <scope>NUCLEOTIDE SEQUENCE [LARGE SCALE GENOMIC DNA]</scope>
    <source>
        <strain evidence="3 4">NML 130396</strain>
    </source>
</reference>
<keyword evidence="4" id="KW-1185">Reference proteome</keyword>
<feature type="compositionally biased region" description="Low complexity" evidence="1">
    <location>
        <begin position="88"/>
        <end position="103"/>
    </location>
</feature>
<evidence type="ECO:0008006" key="5">
    <source>
        <dbReference type="Google" id="ProtNLM"/>
    </source>
</evidence>
<dbReference type="AlphaFoldDB" id="A0A255GSJ3"/>
<evidence type="ECO:0000313" key="4">
    <source>
        <dbReference type="Proteomes" id="UP000216311"/>
    </source>
</evidence>
<dbReference type="SUPFAM" id="SSF50494">
    <property type="entry name" value="Trypsin-like serine proteases"/>
    <property type="match status" value="1"/>
</dbReference>
<dbReference type="RefSeq" id="WP_094364814.1">
    <property type="nucleotide sequence ID" value="NZ_NMVQ01000043.1"/>
</dbReference>
<sequence length="442" mass="44933">MDRCPNCQAQVTAAAPTCPNCGLPRRDEEATAIHRAPSPQTHLAEPTEQSRGPRARAMIPVTAGLLVLAVIAGILTAFQLRGQNPFGSGPAASASPGTSSATSPPGPTPRAPTPPVAPDPPEPTLDGAWAEVAARADGSVRRVIASTCSGTGIGSAYAVGPDTLATAWHSVAGARSVGVVDAAGVVSAEVVKVQPEANLALLRTARPLGAPALSIGTRPLAVGDEALVLGRSARGPDPLRGRPAARTGQVQEVGQRAPAPEGEAQISRMGGEFDPGLAGAPVLGRDGTLLGMVIETAPDQTNPHQFQLAELGALIDPLLGPTGQPPPPAGCPHPAGPKFPPTVTGGAPEPTRAAIGRLVAALNAGRLDEAYAQLDGEAKQTHPREGLARDWTGRVVVSAQVEPDGAEAVATLTVIGTGCQRYRVAVSGEQLTRWQQAEFPGC</sequence>
<feature type="region of interest" description="Disordered" evidence="1">
    <location>
        <begin position="34"/>
        <end position="54"/>
    </location>
</feature>
<organism evidence="3 4">
    <name type="scientific">Enemella dayhoffiae</name>
    <dbReference type="NCBI Taxonomy" id="2016507"/>
    <lineage>
        <taxon>Bacteria</taxon>
        <taxon>Bacillati</taxon>
        <taxon>Actinomycetota</taxon>
        <taxon>Actinomycetes</taxon>
        <taxon>Propionibacteriales</taxon>
        <taxon>Propionibacteriaceae</taxon>
        <taxon>Enemella</taxon>
    </lineage>
</organism>
<accession>A0A255GSJ3</accession>
<proteinExistence type="predicted"/>
<name>A0A255GSJ3_9ACTN</name>
<keyword evidence="2" id="KW-1133">Transmembrane helix</keyword>
<evidence type="ECO:0000313" key="3">
    <source>
        <dbReference type="EMBL" id="OYO18580.1"/>
    </source>
</evidence>
<feature type="transmembrane region" description="Helical" evidence="2">
    <location>
        <begin position="57"/>
        <end position="78"/>
    </location>
</feature>
<keyword evidence="2" id="KW-0472">Membrane</keyword>
<feature type="compositionally biased region" description="Pro residues" evidence="1">
    <location>
        <begin position="104"/>
        <end position="123"/>
    </location>
</feature>
<comment type="caution">
    <text evidence="3">The sequence shown here is derived from an EMBL/GenBank/DDBJ whole genome shotgun (WGS) entry which is preliminary data.</text>
</comment>
<dbReference type="EMBL" id="NMVQ01000043">
    <property type="protein sequence ID" value="OYO18580.1"/>
    <property type="molecule type" value="Genomic_DNA"/>
</dbReference>
<evidence type="ECO:0000256" key="2">
    <source>
        <dbReference type="SAM" id="Phobius"/>
    </source>
</evidence>
<dbReference type="Pfam" id="PF13365">
    <property type="entry name" value="Trypsin_2"/>
    <property type="match status" value="1"/>
</dbReference>
<feature type="region of interest" description="Disordered" evidence="1">
    <location>
        <begin position="232"/>
        <end position="268"/>
    </location>
</feature>
<dbReference type="Proteomes" id="UP000216311">
    <property type="component" value="Unassembled WGS sequence"/>
</dbReference>
<evidence type="ECO:0000256" key="1">
    <source>
        <dbReference type="SAM" id="MobiDB-lite"/>
    </source>
</evidence>
<protein>
    <recommendedName>
        <fullName evidence="5">Serine protease</fullName>
    </recommendedName>
</protein>
<dbReference type="InterPro" id="IPR009003">
    <property type="entry name" value="Peptidase_S1_PA"/>
</dbReference>
<keyword evidence="2" id="KW-0812">Transmembrane</keyword>
<dbReference type="Gene3D" id="2.40.10.120">
    <property type="match status" value="1"/>
</dbReference>